<evidence type="ECO:0000256" key="4">
    <source>
        <dbReference type="ARBA" id="ARBA00023065"/>
    </source>
</evidence>
<evidence type="ECO:0000256" key="3">
    <source>
        <dbReference type="ARBA" id="ARBA00022781"/>
    </source>
</evidence>
<dbReference type="InterPro" id="IPR036079">
    <property type="entry name" value="ATPase_csu/dsu_sf"/>
</dbReference>
<dbReference type="AlphaFoldDB" id="F6D6U1"/>
<evidence type="ECO:0000313" key="8">
    <source>
        <dbReference type="EMBL" id="AEG18979.1"/>
    </source>
</evidence>
<dbReference type="GeneID" id="10669486"/>
<dbReference type="InterPro" id="IPR035067">
    <property type="entry name" value="V-type_ATPase_csu/dsu"/>
</dbReference>
<dbReference type="EMBL" id="CP002772">
    <property type="protein sequence ID" value="AEG18979.1"/>
    <property type="molecule type" value="Genomic_DNA"/>
</dbReference>
<dbReference type="RefSeq" id="WP_013826478.1">
    <property type="nucleotide sequence ID" value="NC_015574.1"/>
</dbReference>
<evidence type="ECO:0000256" key="7">
    <source>
        <dbReference type="SAM" id="Phobius"/>
    </source>
</evidence>
<dbReference type="eggNOG" id="arCOG02459">
    <property type="taxonomic scope" value="Archaea"/>
</dbReference>
<dbReference type="GO" id="GO:0033179">
    <property type="term" value="C:proton-transporting V-type ATPase, V0 domain"/>
    <property type="evidence" value="ECO:0007669"/>
    <property type="project" value="InterPro"/>
</dbReference>
<evidence type="ECO:0000256" key="1">
    <source>
        <dbReference type="ARBA" id="ARBA00006709"/>
    </source>
</evidence>
<dbReference type="Pfam" id="PF01992">
    <property type="entry name" value="vATP-synt_AC39"/>
    <property type="match status" value="1"/>
</dbReference>
<keyword evidence="4 6" id="KW-0406">Ion transport</keyword>
<organism evidence="8 9">
    <name type="scientific">Methanobacterium paludis (strain DSM 25820 / JCM 18151 / SWAN1)</name>
    <dbReference type="NCBI Taxonomy" id="868131"/>
    <lineage>
        <taxon>Archaea</taxon>
        <taxon>Methanobacteriati</taxon>
        <taxon>Methanobacteriota</taxon>
        <taxon>Methanomada group</taxon>
        <taxon>Methanobacteria</taxon>
        <taxon>Methanobacteriales</taxon>
        <taxon>Methanobacteriaceae</taxon>
        <taxon>Methanobacterium</taxon>
    </lineage>
</organism>
<dbReference type="InterPro" id="IPR050873">
    <property type="entry name" value="V-ATPase_V0D/AC39_subunit"/>
</dbReference>
<keyword evidence="6 7" id="KW-0472">Membrane</keyword>
<evidence type="ECO:0000256" key="2">
    <source>
        <dbReference type="ARBA" id="ARBA00022448"/>
    </source>
</evidence>
<proteinExistence type="inferred from homology"/>
<dbReference type="NCBIfam" id="TIGR02923">
    <property type="entry name" value="AhaC"/>
    <property type="match status" value="1"/>
</dbReference>
<sequence length="385" mass="42948">MVEDITAIVSTLGFSSPEAFIGLLFLVLAVIGAIVVVVTIRPVLEYYPYTSTNARIRARIGRLFNEKQISEIVEADNLEEVKNYLRGVPAYATYIEEYNLEKALDSQLAETYDLIARIAPKDIKDTFEILLSKWDIRNLKSVIIAKEAGLTAEETMDLLVPFGTLKESHDKFIDAKDITEIINALESTEYAQVLEDALPAYQKTNMILPLEAALDKNYLNNLVKSVANPADDNKSLLQSYIGTIVDSTNLKMILRAKVDGLKFDDLEPYMISSGYQLREWKLKELMESEDVEGILSSLEGTDYSSVLATSVPEYSSTGSITPFESALDENIRKIAKGISHKKPIGIGPIIGFLSRKETEVRNLKIIVRGKTEQGFSNSMIKEMLV</sequence>
<dbReference type="InterPro" id="IPR014272">
    <property type="entry name" value="ATPase_V0-cplx_csu"/>
</dbReference>
<keyword evidence="7" id="KW-1133">Transmembrane helix</keyword>
<dbReference type="PANTHER" id="PTHR38682">
    <property type="entry name" value="V-TYPE ATP SYNTHASE SUBUNIT C"/>
    <property type="match status" value="1"/>
</dbReference>
<keyword evidence="9" id="KW-1185">Reference proteome</keyword>
<dbReference type="GO" id="GO:0005524">
    <property type="term" value="F:ATP binding"/>
    <property type="evidence" value="ECO:0007669"/>
    <property type="project" value="UniProtKB-UniRule"/>
</dbReference>
<comment type="subunit">
    <text evidence="6">Has multiple subunits with at least A(3), B(3), C, D, E, F, H, I and proteolipid K(x).</text>
</comment>
<evidence type="ECO:0000313" key="9">
    <source>
        <dbReference type="Proteomes" id="UP000009231"/>
    </source>
</evidence>
<dbReference type="PANTHER" id="PTHR38682:SF1">
    <property type="entry name" value="V-TYPE ATP SYNTHASE SUBUNIT C"/>
    <property type="match status" value="1"/>
</dbReference>
<comment type="similarity">
    <text evidence="1 6">Belongs to the V-ATPase V0D/AC39 subunit family.</text>
</comment>
<dbReference type="HOGENOM" id="CLU_059311_0_0_2"/>
<dbReference type="KEGG" id="mew:MSWAN_1970"/>
<dbReference type="STRING" id="868131.MSWAN_1970"/>
<dbReference type="NCBIfam" id="NF002267">
    <property type="entry name" value="PRK01198.1-3"/>
    <property type="match status" value="1"/>
</dbReference>
<dbReference type="OrthoDB" id="4272at2157"/>
<comment type="function">
    <text evidence="6">Component of the A-type ATP synthase that produces ATP from ADP in the presence of a proton gradient across the membrane.</text>
</comment>
<dbReference type="Gene3D" id="1.10.132.50">
    <property type="entry name" value="ATP synthase (C/AC39) subunit, domain 3"/>
    <property type="match status" value="1"/>
</dbReference>
<accession>F6D6U1</accession>
<reference evidence="8 9" key="1">
    <citation type="journal article" date="2014" name="Int. J. Syst. Evol. Microbiol.">
        <title>Methanobacterium paludis sp. nov. and a novel strain of Methanobacterium lacus isolated from northern peatlands.</title>
        <authorList>
            <person name="Cadillo-Quiroz H."/>
            <person name="Brauer S.L."/>
            <person name="Goodson N."/>
            <person name="Yavitt J.B."/>
            <person name="Zinder S.H."/>
        </authorList>
    </citation>
    <scope>NUCLEOTIDE SEQUENCE [LARGE SCALE GENOMIC DNA]</scope>
    <source>
        <strain evidence="9">DSM 25820 / JCM 18151 / SWAN1</strain>
    </source>
</reference>
<dbReference type="InterPro" id="IPR002843">
    <property type="entry name" value="ATPase_V0-cplx_csu/dsu"/>
</dbReference>
<evidence type="ECO:0000256" key="6">
    <source>
        <dbReference type="HAMAP-Rule" id="MF_00314"/>
    </source>
</evidence>
<keyword evidence="3 6" id="KW-0375">Hydrogen ion transport</keyword>
<protein>
    <recommendedName>
        <fullName evidence="6">A-type ATP synthase subunit C</fullName>
    </recommendedName>
</protein>
<evidence type="ECO:0000256" key="5">
    <source>
        <dbReference type="ARBA" id="ARBA00023310"/>
    </source>
</evidence>
<dbReference type="GO" id="GO:0005886">
    <property type="term" value="C:plasma membrane"/>
    <property type="evidence" value="ECO:0007669"/>
    <property type="project" value="UniProtKB-SubCell"/>
</dbReference>
<gene>
    <name evidence="6" type="primary">atpC</name>
    <name evidence="8" type="ordered locus">MSWAN_1970</name>
</gene>
<dbReference type="HAMAP" id="MF_00314">
    <property type="entry name" value="ATP_synth_C_arch"/>
    <property type="match status" value="1"/>
</dbReference>
<dbReference type="Gene3D" id="1.20.1690.10">
    <property type="entry name" value="V-type ATP synthase subunit C domain"/>
    <property type="match status" value="2"/>
</dbReference>
<keyword evidence="6" id="KW-1003">Cell membrane</keyword>
<dbReference type="InterPro" id="IPR044911">
    <property type="entry name" value="V-type_ATPase_csu/dsu_dom_3"/>
</dbReference>
<feature type="transmembrane region" description="Helical" evidence="7">
    <location>
        <begin position="20"/>
        <end position="40"/>
    </location>
</feature>
<dbReference type="SUPFAM" id="SSF103486">
    <property type="entry name" value="V-type ATP synthase subunit C"/>
    <property type="match status" value="1"/>
</dbReference>
<keyword evidence="7" id="KW-0812">Transmembrane</keyword>
<comment type="subcellular location">
    <subcellularLocation>
        <location evidence="6">Cell membrane</location>
        <topology evidence="6">Peripheral membrane protein</topology>
    </subcellularLocation>
</comment>
<name>F6D6U1_METPW</name>
<dbReference type="Proteomes" id="UP000009231">
    <property type="component" value="Chromosome"/>
</dbReference>
<dbReference type="GO" id="GO:0046961">
    <property type="term" value="F:proton-transporting ATPase activity, rotational mechanism"/>
    <property type="evidence" value="ECO:0007669"/>
    <property type="project" value="InterPro"/>
</dbReference>
<dbReference type="GO" id="GO:0042777">
    <property type="term" value="P:proton motive force-driven plasma membrane ATP synthesis"/>
    <property type="evidence" value="ECO:0007669"/>
    <property type="project" value="UniProtKB-UniRule"/>
</dbReference>
<keyword evidence="2 6" id="KW-0813">Transport</keyword>
<dbReference type="GO" id="GO:0046933">
    <property type="term" value="F:proton-transporting ATP synthase activity, rotational mechanism"/>
    <property type="evidence" value="ECO:0007669"/>
    <property type="project" value="UniProtKB-UniRule"/>
</dbReference>
<keyword evidence="5 6" id="KW-0066">ATP synthesis</keyword>